<reference evidence="2" key="4">
    <citation type="submission" date="2019-03" db="UniProtKB">
        <authorList>
            <consortium name="EnsemblPlants"/>
        </authorList>
    </citation>
    <scope>IDENTIFICATION</scope>
</reference>
<accession>A0A453PBQ5</accession>
<sequence length="95" mass="10442">RGWRRMEAEGSSERERLANWASAGPSLGFKAGEAGQKAVAPSPPSKFPRHHPLCSDETGGKMRAVDPPPSPLPHFPSPIRARRRSRGPCGSYRRR</sequence>
<dbReference type="Proteomes" id="UP000015105">
    <property type="component" value="Chromosome 6D"/>
</dbReference>
<dbReference type="Gramene" id="AET6Gv20678500.8">
    <property type="protein sequence ID" value="AET6Gv20678500.8"/>
    <property type="gene ID" value="AET6Gv20678500"/>
</dbReference>
<reference evidence="3" key="2">
    <citation type="journal article" date="2017" name="Nat. Plants">
        <title>The Aegilops tauschii genome reveals multiple impacts of transposons.</title>
        <authorList>
            <person name="Zhao G."/>
            <person name="Zou C."/>
            <person name="Li K."/>
            <person name="Wang K."/>
            <person name="Li T."/>
            <person name="Gao L."/>
            <person name="Zhang X."/>
            <person name="Wang H."/>
            <person name="Yang Z."/>
            <person name="Liu X."/>
            <person name="Jiang W."/>
            <person name="Mao L."/>
            <person name="Kong X."/>
            <person name="Jiao Y."/>
            <person name="Jia J."/>
        </authorList>
    </citation>
    <scope>NUCLEOTIDE SEQUENCE [LARGE SCALE GENOMIC DNA]</scope>
    <source>
        <strain evidence="3">cv. AL8/78</strain>
    </source>
</reference>
<evidence type="ECO:0000256" key="1">
    <source>
        <dbReference type="SAM" id="MobiDB-lite"/>
    </source>
</evidence>
<evidence type="ECO:0000313" key="2">
    <source>
        <dbReference type="EnsemblPlants" id="AET6Gv20678500.8"/>
    </source>
</evidence>
<reference evidence="3" key="1">
    <citation type="journal article" date="2014" name="Science">
        <title>Ancient hybridizations among the ancestral genomes of bread wheat.</title>
        <authorList>
            <consortium name="International Wheat Genome Sequencing Consortium,"/>
            <person name="Marcussen T."/>
            <person name="Sandve S.R."/>
            <person name="Heier L."/>
            <person name="Spannagl M."/>
            <person name="Pfeifer M."/>
            <person name="Jakobsen K.S."/>
            <person name="Wulff B.B."/>
            <person name="Steuernagel B."/>
            <person name="Mayer K.F."/>
            <person name="Olsen O.A."/>
        </authorList>
    </citation>
    <scope>NUCLEOTIDE SEQUENCE [LARGE SCALE GENOMIC DNA]</scope>
    <source>
        <strain evidence="3">cv. AL8/78</strain>
    </source>
</reference>
<proteinExistence type="predicted"/>
<feature type="compositionally biased region" description="Basic residues" evidence="1">
    <location>
        <begin position="80"/>
        <end position="95"/>
    </location>
</feature>
<dbReference type="EnsemblPlants" id="AET6Gv20678500.8">
    <property type="protein sequence ID" value="AET6Gv20678500.8"/>
    <property type="gene ID" value="AET6Gv20678500"/>
</dbReference>
<keyword evidence="3" id="KW-1185">Reference proteome</keyword>
<reference evidence="2" key="3">
    <citation type="journal article" date="2017" name="Nature">
        <title>Genome sequence of the progenitor of the wheat D genome Aegilops tauschii.</title>
        <authorList>
            <person name="Luo M.C."/>
            <person name="Gu Y.Q."/>
            <person name="Puiu D."/>
            <person name="Wang H."/>
            <person name="Twardziok S.O."/>
            <person name="Deal K.R."/>
            <person name="Huo N."/>
            <person name="Zhu T."/>
            <person name="Wang L."/>
            <person name="Wang Y."/>
            <person name="McGuire P.E."/>
            <person name="Liu S."/>
            <person name="Long H."/>
            <person name="Ramasamy R.K."/>
            <person name="Rodriguez J.C."/>
            <person name="Van S.L."/>
            <person name="Yuan L."/>
            <person name="Wang Z."/>
            <person name="Xia Z."/>
            <person name="Xiao L."/>
            <person name="Anderson O.D."/>
            <person name="Ouyang S."/>
            <person name="Liang Y."/>
            <person name="Zimin A.V."/>
            <person name="Pertea G."/>
            <person name="Qi P."/>
            <person name="Bennetzen J.L."/>
            <person name="Dai X."/>
            <person name="Dawson M.W."/>
            <person name="Muller H.G."/>
            <person name="Kugler K."/>
            <person name="Rivarola-Duarte L."/>
            <person name="Spannagl M."/>
            <person name="Mayer K.F.X."/>
            <person name="Lu F.H."/>
            <person name="Bevan M.W."/>
            <person name="Leroy P."/>
            <person name="Li P."/>
            <person name="You F.M."/>
            <person name="Sun Q."/>
            <person name="Liu Z."/>
            <person name="Lyons E."/>
            <person name="Wicker T."/>
            <person name="Salzberg S.L."/>
            <person name="Devos K.M."/>
            <person name="Dvorak J."/>
        </authorList>
    </citation>
    <scope>NUCLEOTIDE SEQUENCE [LARGE SCALE GENOMIC DNA]</scope>
    <source>
        <strain evidence="2">cv. AL8/78</strain>
    </source>
</reference>
<organism evidence="2 3">
    <name type="scientific">Aegilops tauschii subsp. strangulata</name>
    <name type="common">Goatgrass</name>
    <dbReference type="NCBI Taxonomy" id="200361"/>
    <lineage>
        <taxon>Eukaryota</taxon>
        <taxon>Viridiplantae</taxon>
        <taxon>Streptophyta</taxon>
        <taxon>Embryophyta</taxon>
        <taxon>Tracheophyta</taxon>
        <taxon>Spermatophyta</taxon>
        <taxon>Magnoliopsida</taxon>
        <taxon>Liliopsida</taxon>
        <taxon>Poales</taxon>
        <taxon>Poaceae</taxon>
        <taxon>BOP clade</taxon>
        <taxon>Pooideae</taxon>
        <taxon>Triticodae</taxon>
        <taxon>Triticeae</taxon>
        <taxon>Triticinae</taxon>
        <taxon>Aegilops</taxon>
    </lineage>
</organism>
<name>A0A453PBQ5_AEGTS</name>
<feature type="region of interest" description="Disordered" evidence="1">
    <location>
        <begin position="24"/>
        <end position="95"/>
    </location>
</feature>
<dbReference type="AlphaFoldDB" id="A0A453PBQ5"/>
<reference evidence="2" key="5">
    <citation type="journal article" date="2021" name="G3 (Bethesda)">
        <title>Aegilops tauschii genome assembly Aet v5.0 features greater sequence contiguity and improved annotation.</title>
        <authorList>
            <person name="Wang L."/>
            <person name="Zhu T."/>
            <person name="Rodriguez J.C."/>
            <person name="Deal K.R."/>
            <person name="Dubcovsky J."/>
            <person name="McGuire P.E."/>
            <person name="Lux T."/>
            <person name="Spannagl M."/>
            <person name="Mayer K.F.X."/>
            <person name="Baldrich P."/>
            <person name="Meyers B.C."/>
            <person name="Huo N."/>
            <person name="Gu Y.Q."/>
            <person name="Zhou H."/>
            <person name="Devos K.M."/>
            <person name="Bennetzen J.L."/>
            <person name="Unver T."/>
            <person name="Budak H."/>
            <person name="Gulick P.J."/>
            <person name="Galiba G."/>
            <person name="Kalapos B."/>
            <person name="Nelson D.R."/>
            <person name="Li P."/>
            <person name="You F.M."/>
            <person name="Luo M.C."/>
            <person name="Dvorak J."/>
        </authorList>
    </citation>
    <scope>NUCLEOTIDE SEQUENCE [LARGE SCALE GENOMIC DNA]</scope>
    <source>
        <strain evidence="2">cv. AL8/78</strain>
    </source>
</reference>
<evidence type="ECO:0000313" key="3">
    <source>
        <dbReference type="Proteomes" id="UP000015105"/>
    </source>
</evidence>
<protein>
    <submittedName>
        <fullName evidence="2">Uncharacterized protein</fullName>
    </submittedName>
</protein>
<feature type="compositionally biased region" description="Pro residues" evidence="1">
    <location>
        <begin position="66"/>
        <end position="76"/>
    </location>
</feature>